<evidence type="ECO:0000313" key="2">
    <source>
        <dbReference type="EMBL" id="KAA1099292.1"/>
    </source>
</evidence>
<dbReference type="OrthoDB" id="2507928at2759"/>
<gene>
    <name evidence="3" type="ORF">PGT21_001561</name>
    <name evidence="2" type="ORF">PGT21_002485</name>
    <name evidence="4" type="ORF">PGTUg99_007745</name>
    <name evidence="5" type="ORF">PGTUg99_009188</name>
</gene>
<proteinExistence type="predicted"/>
<dbReference type="EMBL" id="VSWC01000002">
    <property type="protein sequence ID" value="KAA1117262.1"/>
    <property type="molecule type" value="Genomic_DNA"/>
</dbReference>
<protein>
    <submittedName>
        <fullName evidence="4">Uncharacterized protein</fullName>
    </submittedName>
</protein>
<dbReference type="Proteomes" id="UP000324748">
    <property type="component" value="Unassembled WGS sequence"/>
</dbReference>
<evidence type="ECO:0000313" key="3">
    <source>
        <dbReference type="EMBL" id="KAA1117262.1"/>
    </source>
</evidence>
<organism evidence="4 7">
    <name type="scientific">Puccinia graminis f. sp. tritici</name>
    <dbReference type="NCBI Taxonomy" id="56615"/>
    <lineage>
        <taxon>Eukaryota</taxon>
        <taxon>Fungi</taxon>
        <taxon>Dikarya</taxon>
        <taxon>Basidiomycota</taxon>
        <taxon>Pucciniomycotina</taxon>
        <taxon>Pucciniomycetes</taxon>
        <taxon>Pucciniales</taxon>
        <taxon>Pucciniaceae</taxon>
        <taxon>Puccinia</taxon>
    </lineage>
</organism>
<dbReference type="EMBL" id="VSWC01000054">
    <property type="protein sequence ID" value="KAA1099292.1"/>
    <property type="molecule type" value="Genomic_DNA"/>
</dbReference>
<comment type="caution">
    <text evidence="4">The sequence shown here is derived from an EMBL/GenBank/DDBJ whole genome shotgun (WGS) entry which is preliminary data.</text>
</comment>
<dbReference type="AlphaFoldDB" id="A0A5B0RR00"/>
<keyword evidence="1" id="KW-0732">Signal</keyword>
<accession>A0A5B0RR00</accession>
<evidence type="ECO:0000313" key="4">
    <source>
        <dbReference type="EMBL" id="KAA1127782.1"/>
    </source>
</evidence>
<evidence type="ECO:0000256" key="1">
    <source>
        <dbReference type="SAM" id="SignalP"/>
    </source>
</evidence>
<sequence length="109" mass="11893">MLFNSAWIFVAFLTGLSQGQKFGPSSEEGPKIVPVCGSSEQSPFGKFDPVAKTYWPTDNYGRKSKGSGTFTNCNCDGRNKLYCPDIKGSSVLHCCPNSHFDNINCPPAY</sequence>
<name>A0A5B0RR00_PUCGR</name>
<dbReference type="EMBL" id="VDEP01000016">
    <property type="protein sequence ID" value="KAA1136908.1"/>
    <property type="molecule type" value="Genomic_DNA"/>
</dbReference>
<evidence type="ECO:0000313" key="5">
    <source>
        <dbReference type="EMBL" id="KAA1136908.1"/>
    </source>
</evidence>
<evidence type="ECO:0000313" key="7">
    <source>
        <dbReference type="Proteomes" id="UP000325313"/>
    </source>
</evidence>
<dbReference type="EMBL" id="VDEP01000150">
    <property type="protein sequence ID" value="KAA1127782.1"/>
    <property type="molecule type" value="Genomic_DNA"/>
</dbReference>
<feature type="signal peptide" evidence="1">
    <location>
        <begin position="1"/>
        <end position="19"/>
    </location>
</feature>
<feature type="chain" id="PRO_5036138174" evidence="1">
    <location>
        <begin position="20"/>
        <end position="109"/>
    </location>
</feature>
<reference evidence="6 7" key="1">
    <citation type="submission" date="2019-05" db="EMBL/GenBank/DDBJ databases">
        <title>Emergence of the Ug99 lineage of the wheat stem rust pathogen through somatic hybridization.</title>
        <authorList>
            <person name="Li F."/>
            <person name="Upadhyaya N.M."/>
            <person name="Sperschneider J."/>
            <person name="Matny O."/>
            <person name="Nguyen-Phuc H."/>
            <person name="Mago R."/>
            <person name="Raley C."/>
            <person name="Miller M.E."/>
            <person name="Silverstein K.A.T."/>
            <person name="Henningsen E."/>
            <person name="Hirsch C.D."/>
            <person name="Visser B."/>
            <person name="Pretorius Z.A."/>
            <person name="Steffenson B.J."/>
            <person name="Schwessinger B."/>
            <person name="Dodds P.N."/>
            <person name="Figueroa M."/>
        </authorList>
    </citation>
    <scope>NUCLEOTIDE SEQUENCE [LARGE SCALE GENOMIC DNA]</scope>
    <source>
        <strain evidence="2">21-0</strain>
        <strain evidence="4 7">Ug99</strain>
    </source>
</reference>
<dbReference type="Proteomes" id="UP000325313">
    <property type="component" value="Unassembled WGS sequence"/>
</dbReference>
<keyword evidence="6" id="KW-1185">Reference proteome</keyword>
<evidence type="ECO:0000313" key="6">
    <source>
        <dbReference type="Proteomes" id="UP000324748"/>
    </source>
</evidence>